<evidence type="ECO:0000313" key="2">
    <source>
        <dbReference type="EMBL" id="XDQ25050.1"/>
    </source>
</evidence>
<name>A0AB39P201_9ACTN</name>
<reference evidence="2" key="1">
    <citation type="submission" date="2024-07" db="EMBL/GenBank/DDBJ databases">
        <authorList>
            <person name="Yu S.T."/>
        </authorList>
    </citation>
    <scope>NUCLEOTIDE SEQUENCE</scope>
    <source>
        <strain evidence="2">R21</strain>
    </source>
</reference>
<protein>
    <submittedName>
        <fullName evidence="2">Uncharacterized protein</fullName>
    </submittedName>
</protein>
<dbReference type="RefSeq" id="WP_369232243.1">
    <property type="nucleotide sequence ID" value="NZ_CP163435.1"/>
</dbReference>
<proteinExistence type="predicted"/>
<keyword evidence="1" id="KW-0812">Transmembrane</keyword>
<organism evidence="2">
    <name type="scientific">Streptomyces sp. R21</name>
    <dbReference type="NCBI Taxonomy" id="3238627"/>
    <lineage>
        <taxon>Bacteria</taxon>
        <taxon>Bacillati</taxon>
        <taxon>Actinomycetota</taxon>
        <taxon>Actinomycetes</taxon>
        <taxon>Kitasatosporales</taxon>
        <taxon>Streptomycetaceae</taxon>
        <taxon>Streptomyces</taxon>
    </lineage>
</organism>
<feature type="transmembrane region" description="Helical" evidence="1">
    <location>
        <begin position="43"/>
        <end position="62"/>
    </location>
</feature>
<sequence length="68" mass="7385">MKRFLEVLGCAALVQGAIGLVHELTGRLRGWGVVQRFDFLDGYEVYASVALLVLSFALFAAAESRKPG</sequence>
<dbReference type="AlphaFoldDB" id="A0AB39P201"/>
<accession>A0AB39P201</accession>
<keyword evidence="1" id="KW-0472">Membrane</keyword>
<gene>
    <name evidence="2" type="ORF">AB5J56_10330</name>
</gene>
<keyword evidence="1" id="KW-1133">Transmembrane helix</keyword>
<dbReference type="EMBL" id="CP163435">
    <property type="protein sequence ID" value="XDQ25050.1"/>
    <property type="molecule type" value="Genomic_DNA"/>
</dbReference>
<evidence type="ECO:0000256" key="1">
    <source>
        <dbReference type="SAM" id="Phobius"/>
    </source>
</evidence>